<dbReference type="SUPFAM" id="SSF47113">
    <property type="entry name" value="Histone-fold"/>
    <property type="match status" value="1"/>
</dbReference>
<proteinExistence type="inferred from homology"/>
<evidence type="ECO:0000313" key="9">
    <source>
        <dbReference type="Proteomes" id="UP000242525"/>
    </source>
</evidence>
<evidence type="ECO:0000313" key="8">
    <source>
        <dbReference type="EMBL" id="CDO57133.1"/>
    </source>
</evidence>
<protein>
    <submittedName>
        <fullName evidence="8">Similar to Saccharomyces cerevisiae YDR392W SPT3 Subunit of the SAGA and SAGA-like transcriptional regulatory complexes</fullName>
    </submittedName>
</protein>
<evidence type="ECO:0000256" key="6">
    <source>
        <dbReference type="ARBA" id="ARBA00061274"/>
    </source>
</evidence>
<dbReference type="PANTHER" id="PTHR11380">
    <property type="entry name" value="TRANSCRIPTION INITIATION FACTOR TFIID/SUPT3-RELATED"/>
    <property type="match status" value="1"/>
</dbReference>
<dbReference type="GO" id="GO:0005634">
    <property type="term" value="C:nucleus"/>
    <property type="evidence" value="ECO:0007669"/>
    <property type="project" value="UniProtKB-SubCell"/>
</dbReference>
<feature type="compositionally biased region" description="Basic and acidic residues" evidence="7">
    <location>
        <begin position="261"/>
        <end position="270"/>
    </location>
</feature>
<dbReference type="GO" id="GO:0006357">
    <property type="term" value="P:regulation of transcription by RNA polymerase II"/>
    <property type="evidence" value="ECO:0007669"/>
    <property type="project" value="UniProtKB-ARBA"/>
</dbReference>
<dbReference type="GO" id="GO:0003712">
    <property type="term" value="F:transcription coregulator activity"/>
    <property type="evidence" value="ECO:0007669"/>
    <property type="project" value="TreeGrafter"/>
</dbReference>
<keyword evidence="2" id="KW-0805">Transcription regulation</keyword>
<dbReference type="Proteomes" id="UP000242525">
    <property type="component" value="Unassembled WGS sequence"/>
</dbReference>
<dbReference type="AlphaFoldDB" id="A0A0J9XIE9"/>
<dbReference type="InterPro" id="IPR009072">
    <property type="entry name" value="Histone-fold"/>
</dbReference>
<feature type="compositionally biased region" description="Basic and acidic residues" evidence="7">
    <location>
        <begin position="288"/>
        <end position="299"/>
    </location>
</feature>
<evidence type="ECO:0000256" key="7">
    <source>
        <dbReference type="SAM" id="MobiDB-lite"/>
    </source>
</evidence>
<keyword evidence="4" id="KW-0804">Transcription</keyword>
<sequence>MSSNNQEKYKYKIEIQQMMFVNGETCDPPVETTSLIEDIVRSQVVEMLFQASSLAFKRGARSIASEDLIFLIRHDQAKVSRLTTYLSWKDLRKNAKDQEGGGVEGADLLEDAGMLNTAGGPGGPGGADKKAAAVAKTHKIRLPWELAFMFREQPLEDRDGDEPGPEEDRELEIMANKATIQRLKMADERTRHMTREEYVHWSECRQASFTFRKARRFREWAGISYLTDSKPHDDIIDILGFLTFEIVATLTEEGLKIKEQEEELEMRSSKNSDGGDGSAGKKRKREHHLFDGPDEDQKPILARHVEEAFRRIQTLKPRTRALRRFGGGLVSTKTQIL</sequence>
<gene>
    <name evidence="8" type="ORF">BN980_GECA19s00219g</name>
</gene>
<keyword evidence="5" id="KW-0539">Nucleus</keyword>
<comment type="subcellular location">
    <subcellularLocation>
        <location evidence="1">Nucleus</location>
    </subcellularLocation>
</comment>
<evidence type="ECO:0000256" key="3">
    <source>
        <dbReference type="ARBA" id="ARBA00023159"/>
    </source>
</evidence>
<comment type="similarity">
    <text evidence="6">Belongs to the SPT3 family.</text>
</comment>
<evidence type="ECO:0000256" key="2">
    <source>
        <dbReference type="ARBA" id="ARBA00023015"/>
    </source>
</evidence>
<evidence type="ECO:0000256" key="4">
    <source>
        <dbReference type="ARBA" id="ARBA00023163"/>
    </source>
</evidence>
<dbReference type="Gene3D" id="1.10.20.10">
    <property type="entry name" value="Histone, subunit A"/>
    <property type="match status" value="1"/>
</dbReference>
<name>A0A0J9XIE9_GEOCN</name>
<dbReference type="CDD" id="cd22926">
    <property type="entry name" value="HFD_SPT3"/>
    <property type="match status" value="1"/>
</dbReference>
<organism evidence="8 9">
    <name type="scientific">Geotrichum candidum</name>
    <name type="common">Oospora lactis</name>
    <name type="synonym">Dipodascus geotrichum</name>
    <dbReference type="NCBI Taxonomy" id="1173061"/>
    <lineage>
        <taxon>Eukaryota</taxon>
        <taxon>Fungi</taxon>
        <taxon>Dikarya</taxon>
        <taxon>Ascomycota</taxon>
        <taxon>Saccharomycotina</taxon>
        <taxon>Dipodascomycetes</taxon>
        <taxon>Dipodascales</taxon>
        <taxon>Dipodascaceae</taxon>
        <taxon>Geotrichum</taxon>
    </lineage>
</organism>
<comment type="caution">
    <text evidence="8">The sequence shown here is derived from an EMBL/GenBank/DDBJ whole genome shotgun (WGS) entry which is preliminary data.</text>
</comment>
<dbReference type="InterPro" id="IPR003195">
    <property type="entry name" value="TFIID_TAF13"/>
</dbReference>
<feature type="region of interest" description="Disordered" evidence="7">
    <location>
        <begin position="261"/>
        <end position="299"/>
    </location>
</feature>
<dbReference type="FunFam" id="1.10.20.10:FF:000023">
    <property type="entry name" value="transcription initiation protein SPT3 homolog"/>
    <property type="match status" value="1"/>
</dbReference>
<dbReference type="PANTHER" id="PTHR11380:SF16">
    <property type="entry name" value="TRANSCRIPTION INITIATION PROTEIN SPT3 HOMOLOG"/>
    <property type="match status" value="1"/>
</dbReference>
<reference evidence="8" key="1">
    <citation type="submission" date="2014-03" db="EMBL/GenBank/DDBJ databases">
        <authorList>
            <person name="Casaregola S."/>
        </authorList>
    </citation>
    <scope>NUCLEOTIDE SEQUENCE [LARGE SCALE GENOMIC DNA]</scope>
    <source>
        <strain evidence="8">CLIB 918</strain>
    </source>
</reference>
<dbReference type="GO" id="GO:0006366">
    <property type="term" value="P:transcription by RNA polymerase II"/>
    <property type="evidence" value="ECO:0007669"/>
    <property type="project" value="InterPro"/>
</dbReference>
<dbReference type="STRING" id="1173061.A0A0J9XIE9"/>
<evidence type="ECO:0000256" key="1">
    <source>
        <dbReference type="ARBA" id="ARBA00004123"/>
    </source>
</evidence>
<accession>A0A0J9XIE9</accession>
<dbReference type="OrthoDB" id="66982at2759"/>
<keyword evidence="9" id="KW-1185">Reference proteome</keyword>
<dbReference type="EMBL" id="CCBN010000019">
    <property type="protein sequence ID" value="CDO57133.1"/>
    <property type="molecule type" value="Genomic_DNA"/>
</dbReference>
<evidence type="ECO:0000256" key="5">
    <source>
        <dbReference type="ARBA" id="ARBA00023242"/>
    </source>
</evidence>
<dbReference type="GO" id="GO:0000124">
    <property type="term" value="C:SAGA complex"/>
    <property type="evidence" value="ECO:0007669"/>
    <property type="project" value="TreeGrafter"/>
</dbReference>
<dbReference type="Pfam" id="PF02269">
    <property type="entry name" value="TFIID-18kDa"/>
    <property type="match status" value="1"/>
</dbReference>
<keyword evidence="3" id="KW-0010">Activator</keyword>
<dbReference type="GO" id="GO:0046982">
    <property type="term" value="F:protein heterodimerization activity"/>
    <property type="evidence" value="ECO:0007669"/>
    <property type="project" value="InterPro"/>
</dbReference>